<organism evidence="1 2">
    <name type="scientific">Paracoccus alcaliphilus</name>
    <dbReference type="NCBI Taxonomy" id="34002"/>
    <lineage>
        <taxon>Bacteria</taxon>
        <taxon>Pseudomonadati</taxon>
        <taxon>Pseudomonadota</taxon>
        <taxon>Alphaproteobacteria</taxon>
        <taxon>Rhodobacterales</taxon>
        <taxon>Paracoccaceae</taxon>
        <taxon>Paracoccus</taxon>
    </lineage>
</organism>
<dbReference type="EMBL" id="FODE01000020">
    <property type="protein sequence ID" value="SEN87979.1"/>
    <property type="molecule type" value="Genomic_DNA"/>
</dbReference>
<name>A0A1H8K4L5_9RHOB</name>
<dbReference type="RefSeq" id="WP_090613540.1">
    <property type="nucleotide sequence ID" value="NZ_CP067124.1"/>
</dbReference>
<protein>
    <submittedName>
        <fullName evidence="1">Uncharacterized protein</fullName>
    </submittedName>
</protein>
<proteinExistence type="predicted"/>
<gene>
    <name evidence="1" type="ORF">SAMN04489859_102060</name>
</gene>
<dbReference type="AlphaFoldDB" id="A0A1H8K4L5"/>
<keyword evidence="2" id="KW-1185">Reference proteome</keyword>
<dbReference type="OrthoDB" id="9949207at2"/>
<dbReference type="STRING" id="34002.SAMN04489859_102060"/>
<evidence type="ECO:0000313" key="1">
    <source>
        <dbReference type="EMBL" id="SEN87979.1"/>
    </source>
</evidence>
<sequence>MDFFEQLATLCSREMTGALKDKDADRVSCVIEGLATMLGRSIARGTGGDGAEIEKLLMGCESHVAAEAAGMAGMMNLQAMMRERRGGSRI</sequence>
<reference evidence="1 2" key="1">
    <citation type="submission" date="2016-10" db="EMBL/GenBank/DDBJ databases">
        <authorList>
            <person name="de Groot N.N."/>
        </authorList>
    </citation>
    <scope>NUCLEOTIDE SEQUENCE [LARGE SCALE GENOMIC DNA]</scope>
    <source>
        <strain evidence="1 2">DSM 8512</strain>
    </source>
</reference>
<evidence type="ECO:0000313" key="2">
    <source>
        <dbReference type="Proteomes" id="UP000199054"/>
    </source>
</evidence>
<accession>A0A1H8K4L5</accession>
<dbReference type="Proteomes" id="UP000199054">
    <property type="component" value="Unassembled WGS sequence"/>
</dbReference>